<accession>A0A840CPD4</accession>
<feature type="transmembrane region" description="Helical" evidence="1">
    <location>
        <begin position="145"/>
        <end position="162"/>
    </location>
</feature>
<reference evidence="3 4" key="1">
    <citation type="submission" date="2020-08" db="EMBL/GenBank/DDBJ databases">
        <title>Genomic Encyclopedia of Type Strains, Phase IV (KMG-IV): sequencing the most valuable type-strain genomes for metagenomic binning, comparative biology and taxonomic classification.</title>
        <authorList>
            <person name="Goeker M."/>
        </authorList>
    </citation>
    <scope>NUCLEOTIDE SEQUENCE [LARGE SCALE GENOMIC DNA]</scope>
    <source>
        <strain evidence="3 4">DSM 104969</strain>
    </source>
</reference>
<feature type="transmembrane region" description="Helical" evidence="1">
    <location>
        <begin position="333"/>
        <end position="353"/>
    </location>
</feature>
<feature type="transmembrane region" description="Helical" evidence="1">
    <location>
        <begin position="74"/>
        <end position="103"/>
    </location>
</feature>
<feature type="transmembrane region" description="Helical" evidence="1">
    <location>
        <begin position="360"/>
        <end position="378"/>
    </location>
</feature>
<name>A0A840CPD4_9BACT</name>
<organism evidence="3 4">
    <name type="scientific">Dysgonomonas hofstadii</name>
    <dbReference type="NCBI Taxonomy" id="637886"/>
    <lineage>
        <taxon>Bacteria</taxon>
        <taxon>Pseudomonadati</taxon>
        <taxon>Bacteroidota</taxon>
        <taxon>Bacteroidia</taxon>
        <taxon>Bacteroidales</taxon>
        <taxon>Dysgonomonadaceae</taxon>
        <taxon>Dysgonomonas</taxon>
    </lineage>
</organism>
<evidence type="ECO:0000259" key="2">
    <source>
        <dbReference type="Pfam" id="PF13231"/>
    </source>
</evidence>
<feature type="transmembrane region" description="Helical" evidence="1">
    <location>
        <begin position="220"/>
        <end position="240"/>
    </location>
</feature>
<proteinExistence type="predicted"/>
<keyword evidence="1" id="KW-0812">Transmembrane</keyword>
<evidence type="ECO:0000313" key="4">
    <source>
        <dbReference type="Proteomes" id="UP000555103"/>
    </source>
</evidence>
<feature type="transmembrane region" description="Helical" evidence="1">
    <location>
        <begin position="16"/>
        <end position="33"/>
    </location>
</feature>
<keyword evidence="1" id="KW-1133">Transmembrane helix</keyword>
<evidence type="ECO:0000256" key="1">
    <source>
        <dbReference type="SAM" id="Phobius"/>
    </source>
</evidence>
<protein>
    <recommendedName>
        <fullName evidence="2">Glycosyltransferase RgtA/B/C/D-like domain-containing protein</fullName>
    </recommendedName>
</protein>
<feature type="domain" description="Glycosyltransferase RgtA/B/C/D-like" evidence="2">
    <location>
        <begin position="71"/>
        <end position="218"/>
    </location>
</feature>
<dbReference type="Pfam" id="PF13231">
    <property type="entry name" value="PMT_2"/>
    <property type="match status" value="1"/>
</dbReference>
<feature type="transmembrane region" description="Helical" evidence="1">
    <location>
        <begin position="115"/>
        <end position="133"/>
    </location>
</feature>
<keyword evidence="4" id="KW-1185">Reference proteome</keyword>
<dbReference type="RefSeq" id="WP_183308795.1">
    <property type="nucleotide sequence ID" value="NZ_JACIEP010000019.1"/>
</dbReference>
<dbReference type="InterPro" id="IPR038731">
    <property type="entry name" value="RgtA/B/C-like"/>
</dbReference>
<sequence>MSHPIIRNKASKEDKIIYSLLFLFALLVCFFNTKNSPFYLFNDWCDPNIYFSIGKGVFNGKIPYKDLFDHKGPLIFLIYGIGYLISNMTLSGIFLIQVCLWTVSMIYAYKLSMLFLDRTFSFTIALLYSTLLYSKSGTGGSADEFIVPAITISFYYFITFFVSQYKEDHLRHKIMLIQGICFGVAFFIKFSVAVFWIPLLLSIYYQSYSAKKYKEMAYDVLYFLGGFMVLCVPICLYFAVNGAFDDFIFAYFRFNSMYANTGFDFDVLMNIVARTIKLVLGFYIAFPLVLFGLGMLLFSRKYIKEKAPRMGIFFAFVLLYLPMVNSVNHNLYAYINLYIFALMGLIILVSILAKYIKIKYRYTLGALAIVVVLLLNIYNQGFLLYSPNMLNADKSKVWQNQFAEIINKEPAPTLLDLGLDKGVYTAANLVPAYKYFFHPLIDDRLFPEIRKSHEELIKNKEPFFVISSGFSFPYLEENYEVISEYVESEHSSIFLFKKK</sequence>
<evidence type="ECO:0000313" key="3">
    <source>
        <dbReference type="EMBL" id="MBB4037957.1"/>
    </source>
</evidence>
<dbReference type="AlphaFoldDB" id="A0A840CPD4"/>
<gene>
    <name evidence="3" type="ORF">GGR21_003881</name>
</gene>
<comment type="caution">
    <text evidence="3">The sequence shown here is derived from an EMBL/GenBank/DDBJ whole genome shotgun (WGS) entry which is preliminary data.</text>
</comment>
<dbReference type="Proteomes" id="UP000555103">
    <property type="component" value="Unassembled WGS sequence"/>
</dbReference>
<feature type="transmembrane region" description="Helical" evidence="1">
    <location>
        <begin position="174"/>
        <end position="200"/>
    </location>
</feature>
<keyword evidence="1" id="KW-0472">Membrane</keyword>
<dbReference type="EMBL" id="JACIEP010000019">
    <property type="protein sequence ID" value="MBB4037957.1"/>
    <property type="molecule type" value="Genomic_DNA"/>
</dbReference>
<feature type="transmembrane region" description="Helical" evidence="1">
    <location>
        <begin position="278"/>
        <end position="298"/>
    </location>
</feature>
<feature type="transmembrane region" description="Helical" evidence="1">
    <location>
        <begin position="310"/>
        <end position="327"/>
    </location>
</feature>